<evidence type="ECO:0000256" key="1">
    <source>
        <dbReference type="ARBA" id="ARBA00004123"/>
    </source>
</evidence>
<evidence type="ECO:0000256" key="3">
    <source>
        <dbReference type="ARBA" id="ARBA00022723"/>
    </source>
</evidence>
<dbReference type="Pfam" id="PF00104">
    <property type="entry name" value="Hormone_recep"/>
    <property type="match status" value="1"/>
</dbReference>
<protein>
    <submittedName>
        <fullName evidence="15">Nuclear receptor domain-containing protein</fullName>
    </submittedName>
</protein>
<dbReference type="GO" id="GO:0003700">
    <property type="term" value="F:DNA-binding transcription factor activity"/>
    <property type="evidence" value="ECO:0007669"/>
    <property type="project" value="InterPro"/>
</dbReference>
<keyword evidence="11" id="KW-1133">Transmembrane helix</keyword>
<keyword evidence="10" id="KW-0539">Nucleus</keyword>
<dbReference type="WBParaSite" id="NBR_0001523001-mRNA-1">
    <property type="protein sequence ID" value="NBR_0001523001-mRNA-1"/>
    <property type="gene ID" value="NBR_0001523001"/>
</dbReference>
<evidence type="ECO:0000313" key="15">
    <source>
        <dbReference type="WBParaSite" id="NBR_0001523001-mRNA-1"/>
    </source>
</evidence>
<comment type="similarity">
    <text evidence="2">Belongs to the nuclear hormone receptor family.</text>
</comment>
<dbReference type="PROSITE" id="PS51030">
    <property type="entry name" value="NUCLEAR_REC_DBD_2"/>
    <property type="match status" value="1"/>
</dbReference>
<dbReference type="InterPro" id="IPR049636">
    <property type="entry name" value="HNF4-like_DBD"/>
</dbReference>
<evidence type="ECO:0000259" key="12">
    <source>
        <dbReference type="PROSITE" id="PS51030"/>
    </source>
</evidence>
<feature type="transmembrane region" description="Helical" evidence="11">
    <location>
        <begin position="58"/>
        <end position="78"/>
    </location>
</feature>
<dbReference type="InterPro" id="IPR013088">
    <property type="entry name" value="Znf_NHR/GATA"/>
</dbReference>
<dbReference type="Proteomes" id="UP000271162">
    <property type="component" value="Unassembled WGS sequence"/>
</dbReference>
<keyword evidence="4" id="KW-0863">Zinc-finger</keyword>
<evidence type="ECO:0000256" key="5">
    <source>
        <dbReference type="ARBA" id="ARBA00022833"/>
    </source>
</evidence>
<proteinExistence type="inferred from homology"/>
<evidence type="ECO:0000256" key="4">
    <source>
        <dbReference type="ARBA" id="ARBA00022771"/>
    </source>
</evidence>
<evidence type="ECO:0000256" key="10">
    <source>
        <dbReference type="ARBA" id="ARBA00023242"/>
    </source>
</evidence>
<dbReference type="EMBL" id="UYSL01021649">
    <property type="protein sequence ID" value="VDL78825.1"/>
    <property type="molecule type" value="Genomic_DNA"/>
</dbReference>
<gene>
    <name evidence="13" type="ORF">NBR_LOCUS15231</name>
</gene>
<dbReference type="InterPro" id="IPR052499">
    <property type="entry name" value="C.elegans_NHRs"/>
</dbReference>
<keyword evidence="3" id="KW-0479">Metal-binding</keyword>
<dbReference type="GO" id="GO:0000978">
    <property type="term" value="F:RNA polymerase II cis-regulatory region sequence-specific DNA binding"/>
    <property type="evidence" value="ECO:0007669"/>
    <property type="project" value="InterPro"/>
</dbReference>
<feature type="domain" description="Nuclear receptor" evidence="12">
    <location>
        <begin position="1"/>
        <end position="111"/>
    </location>
</feature>
<evidence type="ECO:0000256" key="2">
    <source>
        <dbReference type="ARBA" id="ARBA00005993"/>
    </source>
</evidence>
<accession>A0A158R284</accession>
<dbReference type="SMART" id="SM00399">
    <property type="entry name" value="ZnF_C4"/>
    <property type="match status" value="1"/>
</dbReference>
<dbReference type="InterPro" id="IPR001628">
    <property type="entry name" value="Znf_hrmn_rcpt"/>
</dbReference>
<dbReference type="AlphaFoldDB" id="A0A158R284"/>
<dbReference type="Gene3D" id="1.10.565.10">
    <property type="entry name" value="Retinoid X Receptor"/>
    <property type="match status" value="1"/>
</dbReference>
<evidence type="ECO:0000256" key="9">
    <source>
        <dbReference type="ARBA" id="ARBA00023170"/>
    </source>
</evidence>
<dbReference type="STRING" id="27835.A0A158R284"/>
<evidence type="ECO:0000256" key="11">
    <source>
        <dbReference type="SAM" id="Phobius"/>
    </source>
</evidence>
<dbReference type="SUPFAM" id="SSF48508">
    <property type="entry name" value="Nuclear receptor ligand-binding domain"/>
    <property type="match status" value="1"/>
</dbReference>
<keyword evidence="5" id="KW-0862">Zinc</keyword>
<keyword evidence="11" id="KW-0472">Membrane</keyword>
<keyword evidence="11" id="KW-0812">Transmembrane</keyword>
<dbReference type="InterPro" id="IPR035500">
    <property type="entry name" value="NHR-like_dom_sf"/>
</dbReference>
<organism evidence="15">
    <name type="scientific">Nippostrongylus brasiliensis</name>
    <name type="common">Rat hookworm</name>
    <dbReference type="NCBI Taxonomy" id="27835"/>
    <lineage>
        <taxon>Eukaryota</taxon>
        <taxon>Metazoa</taxon>
        <taxon>Ecdysozoa</taxon>
        <taxon>Nematoda</taxon>
        <taxon>Chromadorea</taxon>
        <taxon>Rhabditida</taxon>
        <taxon>Rhabditina</taxon>
        <taxon>Rhabditomorpha</taxon>
        <taxon>Strongyloidea</taxon>
        <taxon>Heligmosomidae</taxon>
        <taxon>Nippostrongylus</taxon>
    </lineage>
</organism>
<keyword evidence="9" id="KW-0675">Receptor</keyword>
<evidence type="ECO:0000313" key="13">
    <source>
        <dbReference type="EMBL" id="VDL78825.1"/>
    </source>
</evidence>
<keyword evidence="7" id="KW-0238">DNA-binding</keyword>
<dbReference type="InterPro" id="IPR000536">
    <property type="entry name" value="Nucl_hrmn_rcpt_lig-bd"/>
</dbReference>
<dbReference type="PROSITE" id="PS00031">
    <property type="entry name" value="NUCLEAR_REC_DBD_1"/>
    <property type="match status" value="1"/>
</dbReference>
<reference evidence="15" key="1">
    <citation type="submission" date="2016-04" db="UniProtKB">
        <authorList>
            <consortium name="WormBaseParasite"/>
        </authorList>
    </citation>
    <scope>IDENTIFICATION</scope>
</reference>
<evidence type="ECO:0000256" key="6">
    <source>
        <dbReference type="ARBA" id="ARBA00023015"/>
    </source>
</evidence>
<evidence type="ECO:0000256" key="7">
    <source>
        <dbReference type="ARBA" id="ARBA00023125"/>
    </source>
</evidence>
<dbReference type="Pfam" id="PF00105">
    <property type="entry name" value="zf-C4"/>
    <property type="match status" value="2"/>
</dbReference>
<dbReference type="CDD" id="cd06960">
    <property type="entry name" value="NR_DBD_HNF4A"/>
    <property type="match status" value="1"/>
</dbReference>
<dbReference type="PRINTS" id="PR00047">
    <property type="entry name" value="STROIDFINGER"/>
</dbReference>
<comment type="subcellular location">
    <subcellularLocation>
        <location evidence="1">Nucleus</location>
    </subcellularLocation>
</comment>
<dbReference type="PANTHER" id="PTHR47630:SF5">
    <property type="entry name" value="NR LBD DOMAIN-CONTAINING PROTEIN"/>
    <property type="match status" value="1"/>
</dbReference>
<evidence type="ECO:0000313" key="14">
    <source>
        <dbReference type="Proteomes" id="UP000271162"/>
    </source>
</evidence>
<name>A0A158R284_NIPBR</name>
<reference evidence="13 14" key="2">
    <citation type="submission" date="2018-11" db="EMBL/GenBank/DDBJ databases">
        <authorList>
            <consortium name="Pathogen Informatics"/>
        </authorList>
    </citation>
    <scope>NUCLEOTIDE SEQUENCE [LARGE SCALE GENOMIC DNA]</scope>
</reference>
<dbReference type="GO" id="GO:0008270">
    <property type="term" value="F:zinc ion binding"/>
    <property type="evidence" value="ECO:0007669"/>
    <property type="project" value="UniProtKB-KW"/>
</dbReference>
<sequence>MSECLVCSDTNAQHHYGTICCPSCKGFFRRVYLSAKNLECYRGNCCQITKGLLPSTAILKYMCLFIITVPSLIWVSAYPSPRSFSATRNACRACRYKKCVQVGMNPNEIRGRADTSSPVDKVRLPSDCLMIENAEQLINLYLNLNRFCESTSVNSSDISRADEDVLIHRMLDATVLQLIDRTCPQCPRFTRNWKPTEFLDLYNFRRSWARDVVHLLDWANHFPIFKKLCSEDKIFLSSRNMNKGVLPGAPRFAFTDLSPEGRAMISREKARHRSALLAHLNGKSDLIDEKLNHIIQIEHMMTSIEALSNFMDKEVQFLSVFGLLDMNRTLITECHLNKYKFSFQT</sequence>
<dbReference type="PANTHER" id="PTHR47630">
    <property type="entry name" value="NUCLEAR HORMONE RECEPTOR FAMILY-RELATED-RELATED"/>
    <property type="match status" value="1"/>
</dbReference>
<keyword evidence="6" id="KW-0805">Transcription regulation</keyword>
<dbReference type="SUPFAM" id="SSF57716">
    <property type="entry name" value="Glucocorticoid receptor-like (DNA-binding domain)"/>
    <property type="match status" value="1"/>
</dbReference>
<keyword evidence="14" id="KW-1185">Reference proteome</keyword>
<keyword evidence="8" id="KW-0804">Transcription</keyword>
<dbReference type="GO" id="GO:0005634">
    <property type="term" value="C:nucleus"/>
    <property type="evidence" value="ECO:0007669"/>
    <property type="project" value="UniProtKB-SubCell"/>
</dbReference>
<dbReference type="Gene3D" id="3.30.50.10">
    <property type="entry name" value="Erythroid Transcription Factor GATA-1, subunit A"/>
    <property type="match status" value="1"/>
</dbReference>
<evidence type="ECO:0000256" key="8">
    <source>
        <dbReference type="ARBA" id="ARBA00023163"/>
    </source>
</evidence>